<evidence type="ECO:0000313" key="3">
    <source>
        <dbReference type="EMBL" id="KAF6156046.1"/>
    </source>
</evidence>
<sequence>MSYLNIVWMAACVSVVQSHTDQGFKWSFGLSKKLFSYNDTKPAFRPFSTFGTAGEKLKQADESVQRVMYMSCWGQVRPLQLMIFTAKKLTSMKLGCDRRRSEKAHSKKEQTESNPDQAM</sequence>
<evidence type="ECO:0000256" key="2">
    <source>
        <dbReference type="SAM" id="SignalP"/>
    </source>
</evidence>
<organism evidence="3 4">
    <name type="scientific">Kingdonia uniflora</name>
    <dbReference type="NCBI Taxonomy" id="39325"/>
    <lineage>
        <taxon>Eukaryota</taxon>
        <taxon>Viridiplantae</taxon>
        <taxon>Streptophyta</taxon>
        <taxon>Embryophyta</taxon>
        <taxon>Tracheophyta</taxon>
        <taxon>Spermatophyta</taxon>
        <taxon>Magnoliopsida</taxon>
        <taxon>Ranunculales</taxon>
        <taxon>Circaeasteraceae</taxon>
        <taxon>Kingdonia</taxon>
    </lineage>
</organism>
<evidence type="ECO:0000256" key="1">
    <source>
        <dbReference type="SAM" id="MobiDB-lite"/>
    </source>
</evidence>
<evidence type="ECO:0000313" key="4">
    <source>
        <dbReference type="Proteomes" id="UP000541444"/>
    </source>
</evidence>
<reference evidence="3 4" key="1">
    <citation type="journal article" date="2020" name="IScience">
        <title>Genome Sequencing of the Endangered Kingdonia uniflora (Circaeasteraceae, Ranunculales) Reveals Potential Mechanisms of Evolutionary Specialization.</title>
        <authorList>
            <person name="Sun Y."/>
            <person name="Deng T."/>
            <person name="Zhang A."/>
            <person name="Moore M.J."/>
            <person name="Landis J.B."/>
            <person name="Lin N."/>
            <person name="Zhang H."/>
            <person name="Zhang X."/>
            <person name="Huang J."/>
            <person name="Zhang X."/>
            <person name="Sun H."/>
            <person name="Wang H."/>
        </authorList>
    </citation>
    <scope>NUCLEOTIDE SEQUENCE [LARGE SCALE GENOMIC DNA]</scope>
    <source>
        <strain evidence="3">TB1705</strain>
        <tissue evidence="3">Leaf</tissue>
    </source>
</reference>
<accession>A0A7J7MMD7</accession>
<dbReference type="OrthoDB" id="1923904at2759"/>
<feature type="compositionally biased region" description="Basic and acidic residues" evidence="1">
    <location>
        <begin position="95"/>
        <end position="111"/>
    </location>
</feature>
<feature type="chain" id="PRO_5029546971" description="Secreted protein" evidence="2">
    <location>
        <begin position="19"/>
        <end position="119"/>
    </location>
</feature>
<name>A0A7J7MMD7_9MAGN</name>
<gene>
    <name evidence="3" type="ORF">GIB67_010682</name>
</gene>
<dbReference type="InterPro" id="IPR022251">
    <property type="entry name" value="DUF3774_wound-induced"/>
</dbReference>
<evidence type="ECO:0008006" key="5">
    <source>
        <dbReference type="Google" id="ProtNLM"/>
    </source>
</evidence>
<proteinExistence type="predicted"/>
<protein>
    <recommendedName>
        <fullName evidence="5">Secreted protein</fullName>
    </recommendedName>
</protein>
<keyword evidence="4" id="KW-1185">Reference proteome</keyword>
<keyword evidence="2" id="KW-0732">Signal</keyword>
<comment type="caution">
    <text evidence="3">The sequence shown here is derived from an EMBL/GenBank/DDBJ whole genome shotgun (WGS) entry which is preliminary data.</text>
</comment>
<dbReference type="Proteomes" id="UP000541444">
    <property type="component" value="Unassembled WGS sequence"/>
</dbReference>
<dbReference type="Pfam" id="PF12609">
    <property type="entry name" value="DUF3774"/>
    <property type="match status" value="1"/>
</dbReference>
<dbReference type="AlphaFoldDB" id="A0A7J7MMD7"/>
<dbReference type="EMBL" id="JACGCM010001387">
    <property type="protein sequence ID" value="KAF6156046.1"/>
    <property type="molecule type" value="Genomic_DNA"/>
</dbReference>
<feature type="region of interest" description="Disordered" evidence="1">
    <location>
        <begin position="95"/>
        <end position="119"/>
    </location>
</feature>
<feature type="signal peptide" evidence="2">
    <location>
        <begin position="1"/>
        <end position="18"/>
    </location>
</feature>